<dbReference type="EMBL" id="BPWL01000009">
    <property type="protein sequence ID" value="GJJ13827.1"/>
    <property type="molecule type" value="Genomic_DNA"/>
</dbReference>
<evidence type="ECO:0000313" key="15">
    <source>
        <dbReference type="Proteomes" id="UP001050691"/>
    </source>
</evidence>
<accession>A0AAV5AJF7</accession>
<feature type="region of interest" description="Disordered" evidence="11">
    <location>
        <begin position="790"/>
        <end position="872"/>
    </location>
</feature>
<feature type="region of interest" description="Disordered" evidence="11">
    <location>
        <begin position="885"/>
        <end position="937"/>
    </location>
</feature>
<dbReference type="GO" id="GO:0033565">
    <property type="term" value="C:ESCRT-0 complex"/>
    <property type="evidence" value="ECO:0007669"/>
    <property type="project" value="TreeGrafter"/>
</dbReference>
<comment type="similarity">
    <text evidence="2">Belongs to the VPS27 family.</text>
</comment>
<proteinExistence type="inferred from homology"/>
<dbReference type="Pfam" id="PF00790">
    <property type="entry name" value="VHS"/>
    <property type="match status" value="1"/>
</dbReference>
<comment type="subcellular location">
    <subcellularLocation>
        <location evidence="1">Endosome membrane</location>
        <topology evidence="1">Peripheral membrane protein</topology>
        <orientation evidence="1">Cytoplasmic side</orientation>
    </subcellularLocation>
</comment>
<evidence type="ECO:0000256" key="7">
    <source>
        <dbReference type="ARBA" id="ARBA00022771"/>
    </source>
</evidence>
<dbReference type="GO" id="GO:0010008">
    <property type="term" value="C:endosome membrane"/>
    <property type="evidence" value="ECO:0007669"/>
    <property type="project" value="UniProtKB-SubCell"/>
</dbReference>
<keyword evidence="6" id="KW-0967">Endosome</keyword>
<evidence type="ECO:0000256" key="5">
    <source>
        <dbReference type="ARBA" id="ARBA00022737"/>
    </source>
</evidence>
<protein>
    <recommendedName>
        <fullName evidence="3">Vacuolar protein sorting-associated protein 27</fullName>
    </recommendedName>
</protein>
<dbReference type="PROSITE" id="PS50178">
    <property type="entry name" value="ZF_FYVE"/>
    <property type="match status" value="1"/>
</dbReference>
<evidence type="ECO:0000259" key="12">
    <source>
        <dbReference type="PROSITE" id="PS50178"/>
    </source>
</evidence>
<keyword evidence="9" id="KW-0472">Membrane</keyword>
<dbReference type="SUPFAM" id="SSF48464">
    <property type="entry name" value="ENTH/VHS domain"/>
    <property type="match status" value="1"/>
</dbReference>
<dbReference type="GO" id="GO:0008270">
    <property type="term" value="F:zinc ion binding"/>
    <property type="evidence" value="ECO:0007669"/>
    <property type="project" value="UniProtKB-KW"/>
</dbReference>
<keyword evidence="7 10" id="KW-0863">Zinc-finger</keyword>
<evidence type="ECO:0000256" key="10">
    <source>
        <dbReference type="PROSITE-ProRule" id="PRU00091"/>
    </source>
</evidence>
<evidence type="ECO:0000259" key="13">
    <source>
        <dbReference type="PROSITE" id="PS50179"/>
    </source>
</evidence>
<dbReference type="NCBIfam" id="TIGR00049">
    <property type="entry name" value="iron-sulfur cluster assembly accessory protein"/>
    <property type="match status" value="1"/>
</dbReference>
<feature type="compositionally biased region" description="Polar residues" evidence="11">
    <location>
        <begin position="548"/>
        <end position="559"/>
    </location>
</feature>
<evidence type="ECO:0000256" key="1">
    <source>
        <dbReference type="ARBA" id="ARBA00004125"/>
    </source>
</evidence>
<dbReference type="PANTHER" id="PTHR47794:SF1">
    <property type="entry name" value="VACUOLAR PROTEIN SORTING-ASSOCIATED PROTEIN 27"/>
    <property type="match status" value="1"/>
</dbReference>
<dbReference type="GO" id="GO:0006623">
    <property type="term" value="P:protein targeting to vacuole"/>
    <property type="evidence" value="ECO:0007669"/>
    <property type="project" value="TreeGrafter"/>
</dbReference>
<dbReference type="PROSITE" id="PS50179">
    <property type="entry name" value="VHS"/>
    <property type="match status" value="1"/>
</dbReference>
<dbReference type="Gene3D" id="1.20.5.1940">
    <property type="match status" value="1"/>
</dbReference>
<keyword evidence="4" id="KW-0479">Metal-binding</keyword>
<evidence type="ECO:0000256" key="2">
    <source>
        <dbReference type="ARBA" id="ARBA00008597"/>
    </source>
</evidence>
<dbReference type="InterPro" id="IPR011011">
    <property type="entry name" value="Znf_FYVE_PHD"/>
</dbReference>
<keyword evidence="5" id="KW-0677">Repeat</keyword>
<dbReference type="InterPro" id="IPR003903">
    <property type="entry name" value="UIM_dom"/>
</dbReference>
<dbReference type="SMART" id="SM00726">
    <property type="entry name" value="UIM"/>
    <property type="match status" value="2"/>
</dbReference>
<dbReference type="InterPro" id="IPR002014">
    <property type="entry name" value="VHS_dom"/>
</dbReference>
<evidence type="ECO:0000256" key="4">
    <source>
        <dbReference type="ARBA" id="ARBA00022723"/>
    </source>
</evidence>
<dbReference type="InterPro" id="IPR016092">
    <property type="entry name" value="ATAP"/>
</dbReference>
<feature type="compositionally biased region" description="Low complexity" evidence="11">
    <location>
        <begin position="885"/>
        <end position="905"/>
    </location>
</feature>
<feature type="region of interest" description="Disordered" evidence="11">
    <location>
        <begin position="548"/>
        <end position="587"/>
    </location>
</feature>
<feature type="compositionally biased region" description="Polar residues" evidence="11">
    <location>
        <begin position="966"/>
        <end position="981"/>
    </location>
</feature>
<dbReference type="SUPFAM" id="SSF57903">
    <property type="entry name" value="FYVE/PHD zinc finger"/>
    <property type="match status" value="1"/>
</dbReference>
<feature type="compositionally biased region" description="Basic and acidic residues" evidence="11">
    <location>
        <begin position="521"/>
        <end position="535"/>
    </location>
</feature>
<evidence type="ECO:0000256" key="8">
    <source>
        <dbReference type="ARBA" id="ARBA00022833"/>
    </source>
</evidence>
<keyword evidence="15" id="KW-1185">Reference proteome</keyword>
<dbReference type="Pfam" id="PF01521">
    <property type="entry name" value="Fe-S_biosyn"/>
    <property type="match status" value="1"/>
</dbReference>
<dbReference type="InterPro" id="IPR035903">
    <property type="entry name" value="HesB-like_dom_sf"/>
</dbReference>
<dbReference type="PANTHER" id="PTHR47794">
    <property type="entry name" value="VACUOLAR PROTEIN SORTING-ASSOCIATED PROTEIN 27"/>
    <property type="match status" value="1"/>
</dbReference>
<name>A0AAV5AJF7_9AGAM</name>
<dbReference type="SUPFAM" id="SSF89360">
    <property type="entry name" value="HesB-like domain"/>
    <property type="match status" value="1"/>
</dbReference>
<dbReference type="InterPro" id="IPR000306">
    <property type="entry name" value="Znf_FYVE"/>
</dbReference>
<dbReference type="SMART" id="SM00064">
    <property type="entry name" value="FYVE"/>
    <property type="match status" value="1"/>
</dbReference>
<dbReference type="AlphaFoldDB" id="A0AAV5AJF7"/>
<feature type="region of interest" description="Disordered" evidence="11">
    <location>
        <begin position="155"/>
        <end position="187"/>
    </location>
</feature>
<feature type="compositionally biased region" description="Basic and acidic residues" evidence="11">
    <location>
        <begin position="499"/>
        <end position="510"/>
    </location>
</feature>
<feature type="compositionally biased region" description="Polar residues" evidence="11">
    <location>
        <begin position="835"/>
        <end position="859"/>
    </location>
</feature>
<dbReference type="SMART" id="SM00288">
    <property type="entry name" value="VHS"/>
    <property type="match status" value="1"/>
</dbReference>
<dbReference type="PROSITE" id="PS50330">
    <property type="entry name" value="UIM"/>
    <property type="match status" value="2"/>
</dbReference>
<evidence type="ECO:0000256" key="9">
    <source>
        <dbReference type="ARBA" id="ARBA00023136"/>
    </source>
</evidence>
<dbReference type="GO" id="GO:0043328">
    <property type="term" value="P:protein transport to vacuole involved in ubiquitin-dependent protein catabolic process via the multivesicular body sorting pathway"/>
    <property type="evidence" value="ECO:0007669"/>
    <property type="project" value="TreeGrafter"/>
</dbReference>
<feature type="compositionally biased region" description="Low complexity" evidence="11">
    <location>
        <begin position="809"/>
        <end position="823"/>
    </location>
</feature>
<dbReference type="InterPro" id="IPR017455">
    <property type="entry name" value="Znf_FYVE-rel"/>
</dbReference>
<feature type="region of interest" description="Disordered" evidence="11">
    <location>
        <begin position="629"/>
        <end position="654"/>
    </location>
</feature>
<keyword evidence="8" id="KW-0862">Zinc</keyword>
<dbReference type="InterPro" id="IPR013083">
    <property type="entry name" value="Znf_RING/FYVE/PHD"/>
</dbReference>
<dbReference type="Gene3D" id="3.30.40.10">
    <property type="entry name" value="Zinc/RING finger domain, C3HC4 (zinc finger)"/>
    <property type="match status" value="1"/>
</dbReference>
<dbReference type="GO" id="GO:0032266">
    <property type="term" value="F:phosphatidylinositol-3-phosphate binding"/>
    <property type="evidence" value="ECO:0007669"/>
    <property type="project" value="TreeGrafter"/>
</dbReference>
<feature type="domain" description="FYVE-type" evidence="12">
    <location>
        <begin position="440"/>
        <end position="500"/>
    </location>
</feature>
<dbReference type="InterPro" id="IPR008942">
    <property type="entry name" value="ENTH_VHS"/>
</dbReference>
<dbReference type="GO" id="GO:0051536">
    <property type="term" value="F:iron-sulfur cluster binding"/>
    <property type="evidence" value="ECO:0007669"/>
    <property type="project" value="InterPro"/>
</dbReference>
<dbReference type="CDD" id="cd16979">
    <property type="entry name" value="VHS_Vps27"/>
    <property type="match status" value="1"/>
</dbReference>
<reference evidence="14" key="1">
    <citation type="submission" date="2021-10" db="EMBL/GenBank/DDBJ databases">
        <title>De novo Genome Assembly of Clathrus columnatus (Basidiomycota, Fungi) Using Illumina and Nanopore Sequence Data.</title>
        <authorList>
            <person name="Ogiso-Tanaka E."/>
            <person name="Itagaki H."/>
            <person name="Hosoya T."/>
            <person name="Hosaka K."/>
        </authorList>
    </citation>
    <scope>NUCLEOTIDE SEQUENCE</scope>
    <source>
        <strain evidence="14">MO-923</strain>
    </source>
</reference>
<comment type="caution">
    <text evidence="14">The sequence shown here is derived from an EMBL/GenBank/DDBJ whole genome shotgun (WGS) entry which is preliminary data.</text>
</comment>
<dbReference type="InterPro" id="IPR000361">
    <property type="entry name" value="ATAP_core_dom"/>
</dbReference>
<organism evidence="14 15">
    <name type="scientific">Clathrus columnatus</name>
    <dbReference type="NCBI Taxonomy" id="1419009"/>
    <lineage>
        <taxon>Eukaryota</taxon>
        <taxon>Fungi</taxon>
        <taxon>Dikarya</taxon>
        <taxon>Basidiomycota</taxon>
        <taxon>Agaricomycotina</taxon>
        <taxon>Agaricomycetes</taxon>
        <taxon>Phallomycetidae</taxon>
        <taxon>Phallales</taxon>
        <taxon>Clathraceae</taxon>
        <taxon>Clathrus</taxon>
    </lineage>
</organism>
<dbReference type="Gene3D" id="2.60.300.12">
    <property type="entry name" value="HesB-like domain"/>
    <property type="match status" value="1"/>
</dbReference>
<evidence type="ECO:0000256" key="3">
    <source>
        <dbReference type="ARBA" id="ARBA00017753"/>
    </source>
</evidence>
<evidence type="ECO:0000313" key="14">
    <source>
        <dbReference type="EMBL" id="GJJ13827.1"/>
    </source>
</evidence>
<dbReference type="Pfam" id="PF02809">
    <property type="entry name" value="UIM"/>
    <property type="match status" value="2"/>
</dbReference>
<sequence>MNMSFALSHSLPHSAAAVSIPSTIPTIARTYPTFGLTSTFQGPSRSASSSCLSPVTSSLWVFFQPTRCRRTAEHTSFNAEKGIRSWRHGSTSTRVFPHSATNPRSCSHLRQSWRFQSGYSPAVSHLISPHEPPLANSPPVVIPDKDEVKLGSKLNLVTPNSDTTRESTELSAQSQTRTKPRSRLRPSKAAISLTPDAVSRLRSLLNGPTPQFIRIGVRNKGCAGMSYHLDYVQNPGRFDEVVEQDGVKVLIDSKALFSIIGSEMDWKEDRLSSNSLIWGQSQFDEAVDKATSELRLGEEDIALNLEICDQIRSKSVPPKDAVRALKRRLNHKNPNVQLLTLGLIDVCVKNGGDHFLNEVASKEFMDNLASILKMKDLNFEVKNKILKLIQNWSIAFEGKYTLGYVGQVYKDLKSSGFQFPPKDLTVANSAMIDTSTAPEWIDSDVCLKCRDPFTFINRKHHCRNCGGVYDHRCSSKSMSLPHFGITQEVRVCDSCHTKLNKNSRDKERPQSVDFSRNASHSRQESISRKRRSVRDFSDADLQRAIQLSLQDASGSSSRPSRLEASEPPLYNRKTRPNNRTDEEDDAELQAAIQASLREAALRPSAPLTSPADEYNGHTYRNESLYNEERYNNKTPTPSTHPPLPSLPNHDLNPSESDAILMFSQTVHDARSQGNTDISRIPNVHELYNQASSLRPKLALNLDETGRKEEMLSEMHEKLSEAVKLYDNILTEQLSRPTWRSFTVPRSYGYAQQPQWPATRVISPVQSQVYVPAAPPPIPVMSTRPIIMQQPQHAYPTSPPPVTQTSGTAYYGQEPQQNQPYQQPISPVSTLPPHLNSLQPSGHSNSSTQEQWSQPNSESYQLIHGASGTVPPQTYSQAQHYVSSTYNPISSTSPSSMSQSQQQIYSPVPEQPRTQEYPPPIVQQHQQPSPPLPTLSRHNTLSQALSPTPFVPITGQTAAPSPNTIPYHNTSVSQPQVQQPYNIPSEYPSFPTAPTSNPISMSLYSPPNSGFEQPEQKEVLLIDL</sequence>
<dbReference type="Proteomes" id="UP001050691">
    <property type="component" value="Unassembled WGS sequence"/>
</dbReference>
<feature type="region of interest" description="Disordered" evidence="11">
    <location>
        <begin position="499"/>
        <end position="535"/>
    </location>
</feature>
<dbReference type="Pfam" id="PF01363">
    <property type="entry name" value="FYVE"/>
    <property type="match status" value="1"/>
</dbReference>
<dbReference type="GO" id="GO:0016226">
    <property type="term" value="P:iron-sulfur cluster assembly"/>
    <property type="evidence" value="ECO:0007669"/>
    <property type="project" value="InterPro"/>
</dbReference>
<feature type="compositionally biased region" description="Polar residues" evidence="11">
    <location>
        <begin position="991"/>
        <end position="1010"/>
    </location>
</feature>
<feature type="region of interest" description="Disordered" evidence="11">
    <location>
        <begin position="966"/>
        <end position="1014"/>
    </location>
</feature>
<dbReference type="Gene3D" id="6.10.140.100">
    <property type="match status" value="1"/>
</dbReference>
<feature type="domain" description="VHS" evidence="13">
    <location>
        <begin position="291"/>
        <end position="420"/>
    </location>
</feature>
<dbReference type="GO" id="GO:0043130">
    <property type="term" value="F:ubiquitin binding"/>
    <property type="evidence" value="ECO:0007669"/>
    <property type="project" value="InterPro"/>
</dbReference>
<evidence type="ECO:0000256" key="6">
    <source>
        <dbReference type="ARBA" id="ARBA00022753"/>
    </source>
</evidence>
<gene>
    <name evidence="14" type="ORF">Clacol_008084</name>
</gene>
<evidence type="ECO:0000256" key="11">
    <source>
        <dbReference type="SAM" id="MobiDB-lite"/>
    </source>
</evidence>
<dbReference type="Gene3D" id="1.25.40.90">
    <property type="match status" value="1"/>
</dbReference>